<evidence type="ECO:0000313" key="2">
    <source>
        <dbReference type="Proteomes" id="UP001302806"/>
    </source>
</evidence>
<dbReference type="RefSeq" id="WP_415866356.1">
    <property type="nucleotide sequence ID" value="NZ_CP134537.1"/>
</dbReference>
<gene>
    <name evidence="1" type="ORF">RHP51_04740</name>
</gene>
<organism evidence="1 2">
    <name type="scientific">Thalassobellus suaedae</name>
    <dbReference type="NCBI Taxonomy" id="3074124"/>
    <lineage>
        <taxon>Bacteria</taxon>
        <taxon>Pseudomonadati</taxon>
        <taxon>Bacteroidota</taxon>
        <taxon>Flavobacteriia</taxon>
        <taxon>Flavobacteriales</taxon>
        <taxon>Flavobacteriaceae</taxon>
        <taxon>Thalassobellus</taxon>
    </lineage>
</organism>
<sequence length="239" mass="26901">MENQEVIKQALKQGISEVTVLTGKATEQHNSLPVNIEGNIDAPSRFINGRKDDFSDSKRYCLVSKTDGIITLIINEQSVVNKYTIKGKIEISKKFLVLKINKDNEGYSPEELANKLKLLRSMFVSNIEHSSICSILRNLKAKVNSDIENLNDRKGNVTANFKQTVESNMPDAIKLKIPLLEGEEAIEIEVNVLLEANGGSDIKCYLESIDAAELIEKQFESRVNEEVDKIKDWVTIIEY</sequence>
<name>A0ABY9XVN4_9FLAO</name>
<evidence type="ECO:0000313" key="1">
    <source>
        <dbReference type="EMBL" id="WNH10007.1"/>
    </source>
</evidence>
<dbReference type="EMBL" id="CP134537">
    <property type="protein sequence ID" value="WNH10007.1"/>
    <property type="molecule type" value="Genomic_DNA"/>
</dbReference>
<accession>A0ABY9XVN4</accession>
<protein>
    <submittedName>
        <fullName evidence="1">Uncharacterized protein</fullName>
    </submittedName>
</protein>
<proteinExistence type="predicted"/>
<reference evidence="1 2" key="1">
    <citation type="submission" date="2023-09" db="EMBL/GenBank/DDBJ databases">
        <title>Thalassobella suaedae gen. nov., sp. nov., a marine bacterium of the family Flavobacteriaceae isolated from a halophyte Suaeda japonica.</title>
        <authorList>
            <person name="Lee S.Y."/>
            <person name="Hwang C.Y."/>
        </authorList>
    </citation>
    <scope>NUCLEOTIDE SEQUENCE [LARGE SCALE GENOMIC DNA]</scope>
    <source>
        <strain evidence="1 2">HL-DH14</strain>
    </source>
</reference>
<dbReference type="Proteomes" id="UP001302806">
    <property type="component" value="Chromosome"/>
</dbReference>